<evidence type="ECO:0000313" key="3">
    <source>
        <dbReference type="Proteomes" id="UP000000844"/>
    </source>
</evidence>
<dbReference type="HOGENOM" id="CLU_1488184_0_0_11"/>
<protein>
    <recommendedName>
        <fullName evidence="4">PH domain-containing protein</fullName>
    </recommendedName>
</protein>
<dbReference type="KEGG" id="sna:Snas_3955"/>
<dbReference type="RefSeq" id="WP_013019178.1">
    <property type="nucleotide sequence ID" value="NC_013947.1"/>
</dbReference>
<sequence>MELRRSLNPMPFELRTKRDVEAKQMLLPALAALLVGISMALILDLSTWPSWALLGCVALVIVFSLFMYLRFGGRPVLAADTERLWIRIGAATFVGLSWSEVDNLRLTTRDVHKYLLWDAPTAVDELQASPKLWKTTNGTRVAFDTPFAIGFTNKDRDRRSTINELRKLAPSGTEFRTVTTT</sequence>
<feature type="transmembrane region" description="Helical" evidence="1">
    <location>
        <begin position="49"/>
        <end position="69"/>
    </location>
</feature>
<evidence type="ECO:0000256" key="1">
    <source>
        <dbReference type="SAM" id="Phobius"/>
    </source>
</evidence>
<feature type="transmembrane region" description="Helical" evidence="1">
    <location>
        <begin position="25"/>
        <end position="43"/>
    </location>
</feature>
<keyword evidence="1" id="KW-1133">Transmembrane helix</keyword>
<proteinExistence type="predicted"/>
<name>D3PZS0_STANL</name>
<keyword evidence="1" id="KW-0472">Membrane</keyword>
<keyword evidence="1" id="KW-0812">Transmembrane</keyword>
<gene>
    <name evidence="2" type="ordered locus">Snas_3955</name>
</gene>
<accession>D3PZS0</accession>
<organism evidence="2 3">
    <name type="scientific">Stackebrandtia nassauensis (strain DSM 44728 / CIP 108903 / NRRL B-16338 / NBRC 102104 / LLR-40K-21)</name>
    <dbReference type="NCBI Taxonomy" id="446470"/>
    <lineage>
        <taxon>Bacteria</taxon>
        <taxon>Bacillati</taxon>
        <taxon>Actinomycetota</taxon>
        <taxon>Actinomycetes</taxon>
        <taxon>Glycomycetales</taxon>
        <taxon>Glycomycetaceae</taxon>
        <taxon>Stackebrandtia</taxon>
    </lineage>
</organism>
<evidence type="ECO:0008006" key="4">
    <source>
        <dbReference type="Google" id="ProtNLM"/>
    </source>
</evidence>
<dbReference type="AlphaFoldDB" id="D3PZS0"/>
<dbReference type="Proteomes" id="UP000000844">
    <property type="component" value="Chromosome"/>
</dbReference>
<keyword evidence="3" id="KW-1185">Reference proteome</keyword>
<dbReference type="EMBL" id="CP001778">
    <property type="protein sequence ID" value="ADD43607.1"/>
    <property type="molecule type" value="Genomic_DNA"/>
</dbReference>
<evidence type="ECO:0000313" key="2">
    <source>
        <dbReference type="EMBL" id="ADD43607.1"/>
    </source>
</evidence>
<reference evidence="2 3" key="1">
    <citation type="journal article" date="2009" name="Stand. Genomic Sci.">
        <title>Complete genome sequence of Stackebrandtia nassauensis type strain (LLR-40K-21).</title>
        <authorList>
            <person name="Munk C."/>
            <person name="Lapidus A."/>
            <person name="Copeland A."/>
            <person name="Jando M."/>
            <person name="Mayilraj S."/>
            <person name="Glavina Del Rio T."/>
            <person name="Nolan M."/>
            <person name="Chen F."/>
            <person name="Lucas S."/>
            <person name="Tice H."/>
            <person name="Cheng J.F."/>
            <person name="Han C."/>
            <person name="Detter J.C."/>
            <person name="Bruce D."/>
            <person name="Goodwin L."/>
            <person name="Chain P."/>
            <person name="Pitluck S."/>
            <person name="Goker M."/>
            <person name="Ovchinikova G."/>
            <person name="Pati A."/>
            <person name="Ivanova N."/>
            <person name="Mavromatis K."/>
            <person name="Chen A."/>
            <person name="Palaniappan K."/>
            <person name="Land M."/>
            <person name="Hauser L."/>
            <person name="Chang Y.J."/>
            <person name="Jeffries C.D."/>
            <person name="Bristow J."/>
            <person name="Eisen J.A."/>
            <person name="Markowitz V."/>
            <person name="Hugenholtz P."/>
            <person name="Kyrpides N.C."/>
            <person name="Klenk H.P."/>
        </authorList>
    </citation>
    <scope>NUCLEOTIDE SEQUENCE [LARGE SCALE GENOMIC DNA]</scope>
    <source>
        <strain evidence="3">DSM 44728 / CIP 108903 / NRRL B-16338 / NBRC 102104 / LLR-40K-21</strain>
    </source>
</reference>